<keyword evidence="3" id="KW-0863">Zinc-finger</keyword>
<comment type="caution">
    <text evidence="8">The sequence shown here is derived from an EMBL/GenBank/DDBJ whole genome shotgun (WGS) entry which is preliminary data.</text>
</comment>
<dbReference type="InterPro" id="IPR058939">
    <property type="entry name" value="Mtase_EDM2"/>
</dbReference>
<dbReference type="CDD" id="cd15566">
    <property type="entry name" value="PHD3_NSD"/>
    <property type="match status" value="1"/>
</dbReference>
<dbReference type="Pfam" id="PF12047">
    <property type="entry name" value="DNMT1-RFD"/>
    <property type="match status" value="1"/>
</dbReference>
<gene>
    <name evidence="8" type="ORF">CASFOL_019292</name>
</gene>
<organism evidence="8 9">
    <name type="scientific">Castilleja foliolosa</name>
    <dbReference type="NCBI Taxonomy" id="1961234"/>
    <lineage>
        <taxon>Eukaryota</taxon>
        <taxon>Viridiplantae</taxon>
        <taxon>Streptophyta</taxon>
        <taxon>Embryophyta</taxon>
        <taxon>Tracheophyta</taxon>
        <taxon>Spermatophyta</taxon>
        <taxon>Magnoliopsida</taxon>
        <taxon>eudicotyledons</taxon>
        <taxon>Gunneridae</taxon>
        <taxon>Pentapetalae</taxon>
        <taxon>asterids</taxon>
        <taxon>lamiids</taxon>
        <taxon>Lamiales</taxon>
        <taxon>Orobanchaceae</taxon>
        <taxon>Pedicularideae</taxon>
        <taxon>Castillejinae</taxon>
        <taxon>Castilleja</taxon>
    </lineage>
</organism>
<dbReference type="Proteomes" id="UP001632038">
    <property type="component" value="Unassembled WGS sequence"/>
</dbReference>
<dbReference type="InterPro" id="IPR022702">
    <property type="entry name" value="Cytosine_MeTrfase1_RFD"/>
</dbReference>
<comment type="subcellular location">
    <subcellularLocation>
        <location evidence="1">Nucleus</location>
    </subcellularLocation>
</comment>
<dbReference type="PANTHER" id="PTHR46235:SF3">
    <property type="entry name" value="PHD FINGER-CONTAINING PROTEIN DDB_G0268158"/>
    <property type="match status" value="1"/>
</dbReference>
<feature type="region of interest" description="Disordered" evidence="6">
    <location>
        <begin position="198"/>
        <end position="217"/>
    </location>
</feature>
<accession>A0ABD3D4M8</accession>
<dbReference type="GO" id="GO:0008270">
    <property type="term" value="F:zinc ion binding"/>
    <property type="evidence" value="ECO:0007669"/>
    <property type="project" value="UniProtKB-KW"/>
</dbReference>
<dbReference type="CDD" id="cd15565">
    <property type="entry name" value="PHD2_NSD"/>
    <property type="match status" value="1"/>
</dbReference>
<keyword evidence="2" id="KW-0479">Metal-binding</keyword>
<protein>
    <recommendedName>
        <fullName evidence="7">Zinc finger PHD-type domain-containing protein</fullName>
    </recommendedName>
</protein>
<dbReference type="InterPro" id="IPR013083">
    <property type="entry name" value="Znf_RING/FYVE/PHD"/>
</dbReference>
<dbReference type="Gene3D" id="3.30.40.10">
    <property type="entry name" value="Zinc/RING finger domain, C3HC4 (zinc finger)"/>
    <property type="match status" value="2"/>
</dbReference>
<evidence type="ECO:0000256" key="3">
    <source>
        <dbReference type="ARBA" id="ARBA00022771"/>
    </source>
</evidence>
<feature type="region of interest" description="Disordered" evidence="6">
    <location>
        <begin position="911"/>
        <end position="1058"/>
    </location>
</feature>
<sequence>MASSDDEGDMVPKTVSDYEFISGNDEPVSFATLPVEWNKEESREMEKEQIFLSGKTDNGLRKIYKQVIAWKFNLSLEKPEISVLSQEGNWIRLLKPRKPYEDITRTIMITLHFLHFVKRNPQRPEQALWDRLNRSFSTFERRPSEDDLADHLPLIKEAVKKDESLANSKLLITFLEEPVKRKTINEVVNPSFIVDDVNDNHQEGGFDETDENGDDDSDEDDCFDFVCAFCDNGGDLTMCDGICMRAFHATVEDGEDSHCESLRFTDEDLEAIKDISFICKNCQYKRHQCFACGKLGSSDESSGPEVFCCANGACGFFYHPFCVAKLLHPGDNKAAEEHQQKIAAGEQFACPIHRCHACKDLEVRSIEELQFAVCRRCPRAYHRKCLPREIATEENADPDHGIVQRAWEDHEIDQDILTPARDHIRFPGPQRERKIKLPLESNKKNKVPLFSAKPPKGVDKVFSSSKQGGLSRRAEELHAVRSSRMQKATNKSYLGKLKEPTTGERETSLGSKLYRTFYDMDSGPVKSSGVNIHGDHEKTQKVKTTERRINSSFTLDADSKNRILKLMNDASSSLVLDQDKERHKALSTHTQNGKFMENITLGKVEGSVQSLRAALKTLEGGGSIQDAKMVCGNDLLVQMLKWKEKMRVYLAPFLHGSRYTSFGRHFTKPDKLKEIVDMLHWYVQDDDMLVDFCCGSNDFSCLMKKKLDEMGRRCSFKNYDLHQAKNDFNFELRNWYDVRPDELPDGSQLIIGLNPPFGVNASLANKFINKALEFKPKLLILIVPRETELLNKKACGYDLIWEDDQMFSGKSFYLPGSVDVNDHQIEDWNVNAPILYLWSHPSLTSKHKAIAEQHGHLSGGQKKCRLEENHNKIHVPSSIQETCDLDKPLAIEGEDPRKPEGLEQEERVIANNHGPAKNNNSSAIKNHPKENPNSSIGNGKGKKQSNTSMSPEHEPATKHADPLIPEGLKQKESVTATNHEPAKNNDTSATRNHSKENLNRSIGIGKGKKRSNTSMSPKDEPATKHPRPRQLSPKVDDRKSLERIHSPKRLENQLQVHSGYDQMSYSSYQPSTYVPAAGYNGNETVDDVVRRYSLSSEPGITSQPAAYRRSPTPDYGFDRLMAGGANNNSNIYPYGDRPLYMGEMNDEYNSWNQRGVYTLPPPLPPVYPETGFPGGANPSYGMMNTTSVMQRYAPRLNDSNHGPPPPLHDAPTRIYNHPDPRPASSSLGFAPGPYRPYSQHNSSGWLNE</sequence>
<dbReference type="EMBL" id="JAVIJP010000026">
    <property type="protein sequence ID" value="KAL3636993.1"/>
    <property type="molecule type" value="Genomic_DNA"/>
</dbReference>
<evidence type="ECO:0000313" key="8">
    <source>
        <dbReference type="EMBL" id="KAL3636993.1"/>
    </source>
</evidence>
<keyword evidence="9" id="KW-1185">Reference proteome</keyword>
<dbReference type="PANTHER" id="PTHR46235">
    <property type="entry name" value="PHD FINGER-CONTAINING PROTEIN DDB_G0268158"/>
    <property type="match status" value="1"/>
</dbReference>
<dbReference type="SUPFAM" id="SSF53335">
    <property type="entry name" value="S-adenosyl-L-methionine-dependent methyltransferases"/>
    <property type="match status" value="1"/>
</dbReference>
<dbReference type="AlphaFoldDB" id="A0ABD3D4M8"/>
<dbReference type="SMART" id="SM00249">
    <property type="entry name" value="PHD"/>
    <property type="match status" value="2"/>
</dbReference>
<feature type="domain" description="Zinc finger PHD-type" evidence="7">
    <location>
        <begin position="288"/>
        <end position="354"/>
    </location>
</feature>
<keyword evidence="4" id="KW-0862">Zinc</keyword>
<evidence type="ECO:0000256" key="5">
    <source>
        <dbReference type="ARBA" id="ARBA00023242"/>
    </source>
</evidence>
<feature type="compositionally biased region" description="Basic and acidic residues" evidence="6">
    <location>
        <begin position="1034"/>
        <end position="1051"/>
    </location>
</feature>
<dbReference type="InterPro" id="IPR001965">
    <property type="entry name" value="Znf_PHD"/>
</dbReference>
<reference evidence="9" key="1">
    <citation type="journal article" date="2024" name="IScience">
        <title>Strigolactones Initiate the Formation of Haustorium-like Structures in Castilleja.</title>
        <authorList>
            <person name="Buerger M."/>
            <person name="Peterson D."/>
            <person name="Chory J."/>
        </authorList>
    </citation>
    <scope>NUCLEOTIDE SEQUENCE [LARGE SCALE GENOMIC DNA]</scope>
</reference>
<feature type="compositionally biased region" description="Acidic residues" evidence="6">
    <location>
        <begin position="205"/>
        <end position="217"/>
    </location>
</feature>
<evidence type="ECO:0000313" key="9">
    <source>
        <dbReference type="Proteomes" id="UP001632038"/>
    </source>
</evidence>
<evidence type="ECO:0000259" key="7">
    <source>
        <dbReference type="SMART" id="SM00249"/>
    </source>
</evidence>
<dbReference type="GO" id="GO:0005634">
    <property type="term" value="C:nucleus"/>
    <property type="evidence" value="ECO:0007669"/>
    <property type="project" value="UniProtKB-SubCell"/>
</dbReference>
<evidence type="ECO:0000256" key="1">
    <source>
        <dbReference type="ARBA" id="ARBA00004123"/>
    </source>
</evidence>
<proteinExistence type="predicted"/>
<feature type="compositionally biased region" description="Basic and acidic residues" evidence="6">
    <location>
        <begin position="951"/>
        <end position="961"/>
    </location>
</feature>
<evidence type="ECO:0000256" key="2">
    <source>
        <dbReference type="ARBA" id="ARBA00022723"/>
    </source>
</evidence>
<evidence type="ECO:0000256" key="6">
    <source>
        <dbReference type="SAM" id="MobiDB-lite"/>
    </source>
</evidence>
<dbReference type="Pfam" id="PF22908">
    <property type="entry name" value="PHD_NSD"/>
    <property type="match status" value="1"/>
</dbReference>
<feature type="region of interest" description="Disordered" evidence="6">
    <location>
        <begin position="446"/>
        <end position="474"/>
    </location>
</feature>
<name>A0ABD3D4M8_9LAMI</name>
<feature type="compositionally biased region" description="Polar residues" evidence="6">
    <location>
        <begin position="1238"/>
        <end position="1248"/>
    </location>
</feature>
<keyword evidence="5" id="KW-0539">Nucleus</keyword>
<dbReference type="InterPro" id="IPR029063">
    <property type="entry name" value="SAM-dependent_MTases_sf"/>
</dbReference>
<feature type="compositionally biased region" description="Polar residues" evidence="6">
    <location>
        <begin position="973"/>
        <end position="991"/>
    </location>
</feature>
<evidence type="ECO:0000256" key="4">
    <source>
        <dbReference type="ARBA" id="ARBA00022833"/>
    </source>
</evidence>
<feature type="domain" description="Zinc finger PHD-type" evidence="7">
    <location>
        <begin position="226"/>
        <end position="283"/>
    </location>
</feature>
<dbReference type="InterPro" id="IPR055198">
    <property type="entry name" value="NSD_PHD"/>
</dbReference>
<dbReference type="Pfam" id="PF26055">
    <property type="entry name" value="Mtase_EDM2"/>
    <property type="match status" value="1"/>
</dbReference>
<feature type="region of interest" description="Disordered" evidence="6">
    <location>
        <begin position="1194"/>
        <end position="1248"/>
    </location>
</feature>